<dbReference type="InterPro" id="IPR004344">
    <property type="entry name" value="TTL/TTLL_fam"/>
</dbReference>
<dbReference type="InterPro" id="IPR053317">
    <property type="entry name" value="Tubulin_polyglutamylase"/>
</dbReference>
<proteinExistence type="predicted"/>
<gene>
    <name evidence="1" type="ORF">APLA_LOCUS3528</name>
</gene>
<dbReference type="Proteomes" id="UP000494256">
    <property type="component" value="Unassembled WGS sequence"/>
</dbReference>
<sequence length="255" mass="29922">MNFVEVMCLLLHVIRPPHFARRLCTSSIEAAERERAKDPSLVWEVIQKAIAEILVMKEQHLVAAGEHYPSQNNFFEMMRFEFILDEFLKVYLLKVKRTPEFDSAKSAEELLLYEQLLYNLFSLTGVLRKLVVTDNSRDNTDERDMITSHKHISVFAKVCRSSSCKENCHTKEVCEPCKFCPSKTIKEHLLRAHTEFLYRGDFKRLFPPPMFKIEDINLIAHLTQKENLSATNRLQYLHEPYECQLEDLAIWLITL</sequence>
<reference evidence="1 2" key="1">
    <citation type="submission" date="2020-04" db="EMBL/GenBank/DDBJ databases">
        <authorList>
            <person name="Wallbank WR R."/>
            <person name="Pardo Diaz C."/>
            <person name="Kozak K."/>
            <person name="Martin S."/>
            <person name="Jiggins C."/>
            <person name="Moest M."/>
            <person name="Warren A I."/>
            <person name="Byers J.R.P. K."/>
            <person name="Montejo-Kovacevich G."/>
            <person name="Yen C E."/>
        </authorList>
    </citation>
    <scope>NUCLEOTIDE SEQUENCE [LARGE SCALE GENOMIC DNA]</scope>
</reference>
<dbReference type="PANTHER" id="PTHR47113">
    <property type="entry name" value="LD09343P"/>
    <property type="match status" value="1"/>
</dbReference>
<evidence type="ECO:0000313" key="2">
    <source>
        <dbReference type="Proteomes" id="UP000494256"/>
    </source>
</evidence>
<dbReference type="EMBL" id="CADEBD010000282">
    <property type="protein sequence ID" value="CAB3228360.1"/>
    <property type="molecule type" value="Genomic_DNA"/>
</dbReference>
<comment type="caution">
    <text evidence="1">The sequence shown here is derived from an EMBL/GenBank/DDBJ whole genome shotgun (WGS) entry which is preliminary data.</text>
</comment>
<accession>A0A8S0Z6V5</accession>
<protein>
    <submittedName>
        <fullName evidence="1">Uncharacterized protein</fullName>
    </submittedName>
</protein>
<dbReference type="PROSITE" id="PS51221">
    <property type="entry name" value="TTL"/>
    <property type="match status" value="1"/>
</dbReference>
<name>A0A8S0Z6V5_ARCPL</name>
<dbReference type="AlphaFoldDB" id="A0A8S0Z6V5"/>
<dbReference type="Pfam" id="PF03133">
    <property type="entry name" value="TTL"/>
    <property type="match status" value="1"/>
</dbReference>
<dbReference type="PANTHER" id="PTHR47113:SF1">
    <property type="entry name" value="LD09343P"/>
    <property type="match status" value="1"/>
</dbReference>
<dbReference type="Gene3D" id="3.30.470.20">
    <property type="entry name" value="ATP-grasp fold, B domain"/>
    <property type="match status" value="1"/>
</dbReference>
<dbReference type="OrthoDB" id="10530964at2759"/>
<evidence type="ECO:0000313" key="1">
    <source>
        <dbReference type="EMBL" id="CAB3228360.1"/>
    </source>
</evidence>
<organism evidence="1 2">
    <name type="scientific">Arctia plantaginis</name>
    <name type="common">Wood tiger moth</name>
    <name type="synonym">Phalaena plantaginis</name>
    <dbReference type="NCBI Taxonomy" id="874455"/>
    <lineage>
        <taxon>Eukaryota</taxon>
        <taxon>Metazoa</taxon>
        <taxon>Ecdysozoa</taxon>
        <taxon>Arthropoda</taxon>
        <taxon>Hexapoda</taxon>
        <taxon>Insecta</taxon>
        <taxon>Pterygota</taxon>
        <taxon>Neoptera</taxon>
        <taxon>Endopterygota</taxon>
        <taxon>Lepidoptera</taxon>
        <taxon>Glossata</taxon>
        <taxon>Ditrysia</taxon>
        <taxon>Noctuoidea</taxon>
        <taxon>Erebidae</taxon>
        <taxon>Arctiinae</taxon>
        <taxon>Arctia</taxon>
    </lineage>
</organism>